<proteinExistence type="predicted"/>
<organism evidence="2 3">
    <name type="scientific">Taxus chinensis</name>
    <name type="common">Chinese yew</name>
    <name type="synonym">Taxus wallichiana var. chinensis</name>
    <dbReference type="NCBI Taxonomy" id="29808"/>
    <lineage>
        <taxon>Eukaryota</taxon>
        <taxon>Viridiplantae</taxon>
        <taxon>Streptophyta</taxon>
        <taxon>Embryophyta</taxon>
        <taxon>Tracheophyta</taxon>
        <taxon>Spermatophyta</taxon>
        <taxon>Pinopsida</taxon>
        <taxon>Pinidae</taxon>
        <taxon>Conifers II</taxon>
        <taxon>Cupressales</taxon>
        <taxon>Taxaceae</taxon>
        <taxon>Taxus</taxon>
    </lineage>
</organism>
<sequence>YALRRANLAPLAEDKTLTVSAEDDLIMSGKLKKDPAKYRSSSSSSSTPGPNTDPLVQKLANDLIAIKKQLAQYAPYVDFLRRYFQPRNHFPTSQTRLALEGPPIRVHVNAICEVEEPEDEEVNEYCEEIE</sequence>
<protein>
    <submittedName>
        <fullName evidence="2">Uncharacterized protein</fullName>
    </submittedName>
</protein>
<name>A0AA38GBM9_TAXCH</name>
<evidence type="ECO:0000313" key="3">
    <source>
        <dbReference type="Proteomes" id="UP000824469"/>
    </source>
</evidence>
<dbReference type="AlphaFoldDB" id="A0AA38GBM9"/>
<comment type="caution">
    <text evidence="2">The sequence shown here is derived from an EMBL/GenBank/DDBJ whole genome shotgun (WGS) entry which is preliminary data.</text>
</comment>
<accession>A0AA38GBM9</accession>
<evidence type="ECO:0000256" key="1">
    <source>
        <dbReference type="SAM" id="MobiDB-lite"/>
    </source>
</evidence>
<keyword evidence="3" id="KW-1185">Reference proteome</keyword>
<evidence type="ECO:0000313" key="2">
    <source>
        <dbReference type="EMBL" id="KAH9318839.1"/>
    </source>
</evidence>
<feature type="region of interest" description="Disordered" evidence="1">
    <location>
        <begin position="32"/>
        <end position="54"/>
    </location>
</feature>
<feature type="non-terminal residue" evidence="2">
    <location>
        <position position="1"/>
    </location>
</feature>
<dbReference type="Proteomes" id="UP000824469">
    <property type="component" value="Unassembled WGS sequence"/>
</dbReference>
<gene>
    <name evidence="2" type="ORF">KI387_020608</name>
</gene>
<dbReference type="EMBL" id="JAHRHJ020000004">
    <property type="protein sequence ID" value="KAH9318839.1"/>
    <property type="molecule type" value="Genomic_DNA"/>
</dbReference>
<reference evidence="2 3" key="1">
    <citation type="journal article" date="2021" name="Nat. Plants">
        <title>The Taxus genome provides insights into paclitaxel biosynthesis.</title>
        <authorList>
            <person name="Xiong X."/>
            <person name="Gou J."/>
            <person name="Liao Q."/>
            <person name="Li Y."/>
            <person name="Zhou Q."/>
            <person name="Bi G."/>
            <person name="Li C."/>
            <person name="Du R."/>
            <person name="Wang X."/>
            <person name="Sun T."/>
            <person name="Guo L."/>
            <person name="Liang H."/>
            <person name="Lu P."/>
            <person name="Wu Y."/>
            <person name="Zhang Z."/>
            <person name="Ro D.K."/>
            <person name="Shang Y."/>
            <person name="Huang S."/>
            <person name="Yan J."/>
        </authorList>
    </citation>
    <scope>NUCLEOTIDE SEQUENCE [LARGE SCALE GENOMIC DNA]</scope>
    <source>
        <strain evidence="2">Ta-2019</strain>
    </source>
</reference>